<name>A0A2T0RFM0_9RHOB</name>
<organism evidence="3 4">
    <name type="scientific">Aliiruegeria haliotis</name>
    <dbReference type="NCBI Taxonomy" id="1280846"/>
    <lineage>
        <taxon>Bacteria</taxon>
        <taxon>Pseudomonadati</taxon>
        <taxon>Pseudomonadota</taxon>
        <taxon>Alphaproteobacteria</taxon>
        <taxon>Rhodobacterales</taxon>
        <taxon>Roseobacteraceae</taxon>
        <taxon>Aliiruegeria</taxon>
    </lineage>
</organism>
<evidence type="ECO:0000313" key="3">
    <source>
        <dbReference type="EMBL" id="PRY19939.1"/>
    </source>
</evidence>
<gene>
    <name evidence="3" type="ORF">CLV78_11629</name>
</gene>
<comment type="caution">
    <text evidence="3">The sequence shown here is derived from an EMBL/GenBank/DDBJ whole genome shotgun (WGS) entry which is preliminary data.</text>
</comment>
<reference evidence="3 4" key="1">
    <citation type="submission" date="2018-03" db="EMBL/GenBank/DDBJ databases">
        <title>Genomic Encyclopedia of Archaeal and Bacterial Type Strains, Phase II (KMG-II): from individual species to whole genera.</title>
        <authorList>
            <person name="Goeker M."/>
        </authorList>
    </citation>
    <scope>NUCLEOTIDE SEQUENCE [LARGE SCALE GENOMIC DNA]</scope>
    <source>
        <strain evidence="3 4">DSM 29328</strain>
    </source>
</reference>
<feature type="domain" description="DUF1468" evidence="2">
    <location>
        <begin position="13"/>
        <end position="159"/>
    </location>
</feature>
<keyword evidence="1" id="KW-1133">Transmembrane helix</keyword>
<dbReference type="EMBL" id="PVTD01000016">
    <property type="protein sequence ID" value="PRY19939.1"/>
    <property type="molecule type" value="Genomic_DNA"/>
</dbReference>
<evidence type="ECO:0000259" key="2">
    <source>
        <dbReference type="Pfam" id="PF07331"/>
    </source>
</evidence>
<proteinExistence type="predicted"/>
<dbReference type="OrthoDB" id="7859440at2"/>
<feature type="transmembrane region" description="Helical" evidence="1">
    <location>
        <begin position="49"/>
        <end position="74"/>
    </location>
</feature>
<dbReference type="InterPro" id="IPR009936">
    <property type="entry name" value="DUF1468"/>
</dbReference>
<dbReference type="RefSeq" id="WP_106208134.1">
    <property type="nucleotide sequence ID" value="NZ_PVTD01000016.1"/>
</dbReference>
<accession>A0A2T0RFM0</accession>
<feature type="transmembrane region" description="Helical" evidence="1">
    <location>
        <begin position="140"/>
        <end position="167"/>
    </location>
</feature>
<keyword evidence="1" id="KW-0812">Transmembrane</keyword>
<keyword evidence="1" id="KW-0472">Membrane</keyword>
<evidence type="ECO:0000256" key="1">
    <source>
        <dbReference type="SAM" id="Phobius"/>
    </source>
</evidence>
<feature type="transmembrane region" description="Helical" evidence="1">
    <location>
        <begin position="113"/>
        <end position="133"/>
    </location>
</feature>
<dbReference type="Proteomes" id="UP000239480">
    <property type="component" value="Unassembled WGS sequence"/>
</dbReference>
<evidence type="ECO:0000313" key="4">
    <source>
        <dbReference type="Proteomes" id="UP000239480"/>
    </source>
</evidence>
<dbReference type="Pfam" id="PF07331">
    <property type="entry name" value="TctB"/>
    <property type="match status" value="1"/>
</dbReference>
<feature type="transmembrane region" description="Helical" evidence="1">
    <location>
        <begin position="86"/>
        <end position="107"/>
    </location>
</feature>
<sequence length="169" mass="17581">MSDTRPPDWIEIGVALALLVPPIVVVQQSRTSLAEQDVASGDAMTNAALYPQIVAALLGVLALWHLGSVLLATLRGLPAGKSRDDAANAPAWMPVASVVGLAGYLLALPVLGYHITTPAFIFAILMMFGVRLVQAAAFALALSLATAFVFEVLLNVVLPVGIFGIALPV</sequence>
<keyword evidence="4" id="KW-1185">Reference proteome</keyword>
<dbReference type="AlphaFoldDB" id="A0A2T0RFM0"/>
<protein>
    <submittedName>
        <fullName evidence="3">Tripartite tricarboxylate transporter TctB family protein</fullName>
    </submittedName>
</protein>